<dbReference type="RefSeq" id="XP_033425383.1">
    <property type="nucleotide sequence ID" value="XM_033572068.1"/>
</dbReference>
<dbReference type="GeneID" id="54330146"/>
<dbReference type="Proteomes" id="UP000324241">
    <property type="component" value="Unassembled WGS sequence"/>
</dbReference>
<dbReference type="PROSITE" id="PS51257">
    <property type="entry name" value="PROKAR_LIPOPROTEIN"/>
    <property type="match status" value="1"/>
</dbReference>
<dbReference type="OrthoDB" id="10253869at2759"/>
<accession>A0A5M9MGC4</accession>
<gene>
    <name evidence="1" type="ORF">ATNIH1004_007444</name>
</gene>
<sequence>MRPRATLGLRTQDRTAEVKAPFPLSSVGLIVSCYHIGSLNRTVHGIADPLFLLDEVGSGFRNGTHLREFNPVYSEGCSLPLCCMADALTPVLVPPQPFFSPHCASKTRMLVSQSMKRARKLAEKWTVPDRSSFPDKPEARGPPPVVLLRYKVYVPHEKLQNGVPSLVSADRWRHLCMLGWEISGGLVRKVMIIPRHHLNVMWEDNLDALTTELKIASKMIDLSMVK</sequence>
<evidence type="ECO:0000313" key="2">
    <source>
        <dbReference type="Proteomes" id="UP000324241"/>
    </source>
</evidence>
<reference evidence="1 2" key="1">
    <citation type="submission" date="2019-08" db="EMBL/GenBank/DDBJ databases">
        <title>The genome sequence of a newly discovered highly antifungal drug resistant Aspergillus species, Aspergillus tanneri NIH 1004.</title>
        <authorList>
            <person name="Mounaud S."/>
            <person name="Singh I."/>
            <person name="Joardar V."/>
            <person name="Pakala S."/>
            <person name="Pakala S."/>
            <person name="Venepally P."/>
            <person name="Chung J.K."/>
            <person name="Losada L."/>
            <person name="Nierman W.C."/>
        </authorList>
    </citation>
    <scope>NUCLEOTIDE SEQUENCE [LARGE SCALE GENOMIC DNA]</scope>
    <source>
        <strain evidence="1 2">NIH1004</strain>
    </source>
</reference>
<dbReference type="AlphaFoldDB" id="A0A5M9MGC4"/>
<dbReference type="EMBL" id="QUQM01000007">
    <property type="protein sequence ID" value="KAA8646022.1"/>
    <property type="molecule type" value="Genomic_DNA"/>
</dbReference>
<proteinExistence type="predicted"/>
<comment type="caution">
    <text evidence="1">The sequence shown here is derived from an EMBL/GenBank/DDBJ whole genome shotgun (WGS) entry which is preliminary data.</text>
</comment>
<organism evidence="1 2">
    <name type="scientific">Aspergillus tanneri</name>
    <dbReference type="NCBI Taxonomy" id="1220188"/>
    <lineage>
        <taxon>Eukaryota</taxon>
        <taxon>Fungi</taxon>
        <taxon>Dikarya</taxon>
        <taxon>Ascomycota</taxon>
        <taxon>Pezizomycotina</taxon>
        <taxon>Eurotiomycetes</taxon>
        <taxon>Eurotiomycetidae</taxon>
        <taxon>Eurotiales</taxon>
        <taxon>Aspergillaceae</taxon>
        <taxon>Aspergillus</taxon>
        <taxon>Aspergillus subgen. Circumdati</taxon>
    </lineage>
</organism>
<name>A0A5M9MGC4_9EURO</name>
<evidence type="ECO:0000313" key="1">
    <source>
        <dbReference type="EMBL" id="KAA8646022.1"/>
    </source>
</evidence>
<protein>
    <submittedName>
        <fullName evidence="1">Uncharacterized protein</fullName>
    </submittedName>
</protein>